<protein>
    <submittedName>
        <fullName evidence="1">Uncharacterized protein</fullName>
    </submittedName>
</protein>
<name>A0A3B0RFL7_9ZZZZ</name>
<evidence type="ECO:0000313" key="1">
    <source>
        <dbReference type="EMBL" id="VAV90722.1"/>
    </source>
</evidence>
<organism evidence="1">
    <name type="scientific">hydrothermal vent metagenome</name>
    <dbReference type="NCBI Taxonomy" id="652676"/>
    <lineage>
        <taxon>unclassified sequences</taxon>
        <taxon>metagenomes</taxon>
        <taxon>ecological metagenomes</taxon>
    </lineage>
</organism>
<accession>A0A3B0RFL7</accession>
<sequence>MLAGVLTGFKWVSLVLVGLVAFALLPVAYVETFCRDKAGPVSHTAVITEKKFQRAEANAYLSYPKLHIVFAYEGLAKALETGDEYRFDYTGSVLSFWSSLCSLTRKANRHGGGELSARGTIYVSGVSFTAEMAMKALYEETIGRLSALLRGSQKTPQDVLSAEVAADYARFLQKVPWYKYDFAAASEKLWALPITSWQRSWERRLALGGEWQAKSIYAKMIAGSLDVVSKPTERTRSVAAGLDTPALTAIEGVEIIKITPDYSIIETPRGRKFTPIIQEIIAKGGRLTEIAGNDDIMLSAVGKAKPGSLKFASGDILSIIDRAGFDDQRVLLNVKIDILVAMFKELKEAGLSVERFYDY</sequence>
<dbReference type="EMBL" id="UOEC01000082">
    <property type="protein sequence ID" value="VAV90722.1"/>
    <property type="molecule type" value="Genomic_DNA"/>
</dbReference>
<gene>
    <name evidence="1" type="ORF">MNBD_ALPHA08-1990</name>
</gene>
<dbReference type="AlphaFoldDB" id="A0A3B0RFL7"/>
<proteinExistence type="predicted"/>
<reference evidence="1" key="1">
    <citation type="submission" date="2018-06" db="EMBL/GenBank/DDBJ databases">
        <authorList>
            <person name="Zhirakovskaya E."/>
        </authorList>
    </citation>
    <scope>NUCLEOTIDE SEQUENCE</scope>
</reference>